<keyword evidence="3" id="KW-1185">Reference proteome</keyword>
<dbReference type="Proteomes" id="UP000009027">
    <property type="component" value="Unassembled WGS sequence"/>
</dbReference>
<accession>F9WS68</accession>
<feature type="region of interest" description="Disordered" evidence="1">
    <location>
        <begin position="77"/>
        <end position="125"/>
    </location>
</feature>
<feature type="compositionally biased region" description="Polar residues" evidence="1">
    <location>
        <begin position="562"/>
        <end position="573"/>
    </location>
</feature>
<feature type="region of interest" description="Disordered" evidence="1">
    <location>
        <begin position="495"/>
        <end position="578"/>
    </location>
</feature>
<sequence length="599" mass="63056">MCPATWCQAPRQRAAAEQARKRRRRFSAVRRPATCTHQLPAAVRRGSDWQGGVVTRLWSGGLIGGGAWPGVGTRPLRRAGGSDGDGGRARVQRSHRPWARRQHCGRAAQQGRGREREPEGASGGAWQRVARGTGARMLFVALCLLHWALACRTCVDGASFSKGLSEADAKDLCNSAAVARALGAAMDEVSEAARRRASAAAAWGSLLARAAAAHRGANETLGKRAAEEVTRLLAEGDLQARAATLGEQARAHEAAIVGVVTTFLSFSGSATTNTNGRLCVETSSSAAQITREGEANTATRLSQLGSTAAEGEINALKEKLIAGTTLYDVQGPSKKNIKGATLAEQLAQPTAFAMPSNSNSYHDLSATSQKGCPLTQFRSHTTVTSGGVITLKTGLAHNHEQYDEKGDTSKGHAWKPTWNGLLIMTPASQNNMVTSNTADTSMAWTKGATAAMTALAANATQTLATHRQLELACKQKRTTCSTPRQNAMRELLAHQAEREDAETEDTSGDPQAPAGEKRHAESTGTDSKAQRNKHATSGDMRTDTAKGTETQSTCTARGGTWDAQQGQCSTASGQKHRGAAMAAAASLLARTATTTGTRA</sequence>
<organism evidence="2 3">
    <name type="scientific">Trypanosoma vivax (strain Y486)</name>
    <dbReference type="NCBI Taxonomy" id="1055687"/>
    <lineage>
        <taxon>Eukaryota</taxon>
        <taxon>Discoba</taxon>
        <taxon>Euglenozoa</taxon>
        <taxon>Kinetoplastea</taxon>
        <taxon>Metakinetoplastina</taxon>
        <taxon>Trypanosomatida</taxon>
        <taxon>Trypanosomatidae</taxon>
        <taxon>Trypanosoma</taxon>
        <taxon>Duttonella</taxon>
    </lineage>
</organism>
<dbReference type="VEuPathDB" id="TriTrypDB:TvY486_0032230"/>
<reference evidence="2 3" key="1">
    <citation type="journal article" date="2012" name="Proc. Natl. Acad. Sci. U.S.A.">
        <title>Antigenic diversity is generated by distinct evolutionary mechanisms in African trypanosome species.</title>
        <authorList>
            <person name="Jackson A.P."/>
            <person name="Berry A."/>
            <person name="Aslett M."/>
            <person name="Allison H.C."/>
            <person name="Burton P."/>
            <person name="Vavrova-Anderson J."/>
            <person name="Brown R."/>
            <person name="Browne H."/>
            <person name="Corton N."/>
            <person name="Hauser H."/>
            <person name="Gamble J."/>
            <person name="Gilderthorp R."/>
            <person name="Marcello L."/>
            <person name="McQuillan J."/>
            <person name="Otto T.D."/>
            <person name="Quail M.A."/>
            <person name="Sanders M.J."/>
            <person name="van Tonder A."/>
            <person name="Ginger M.L."/>
            <person name="Field M.C."/>
            <person name="Barry J.D."/>
            <person name="Hertz-Fowler C."/>
            <person name="Berriman M."/>
        </authorList>
    </citation>
    <scope>NUCLEOTIDE SEQUENCE</scope>
    <source>
        <strain evidence="2 3">Y486</strain>
    </source>
</reference>
<gene>
    <name evidence="2" type="ORF">TvY486_0032230</name>
</gene>
<evidence type="ECO:0000313" key="2">
    <source>
        <dbReference type="EMBL" id="CCD20406.1"/>
    </source>
</evidence>
<dbReference type="EMBL" id="CAEX01005479">
    <property type="protein sequence ID" value="CCD20406.1"/>
    <property type="molecule type" value="Genomic_DNA"/>
</dbReference>
<dbReference type="AlphaFoldDB" id="F9WS68"/>
<feature type="compositionally biased region" description="Basic residues" evidence="1">
    <location>
        <begin position="90"/>
        <end position="104"/>
    </location>
</feature>
<protein>
    <submittedName>
        <fullName evidence="2">Uncharacterized protein</fullName>
    </submittedName>
</protein>
<evidence type="ECO:0000313" key="3">
    <source>
        <dbReference type="Proteomes" id="UP000009027"/>
    </source>
</evidence>
<proteinExistence type="predicted"/>
<name>F9WS68_TRYVY</name>
<evidence type="ECO:0000256" key="1">
    <source>
        <dbReference type="SAM" id="MobiDB-lite"/>
    </source>
</evidence>